<dbReference type="PANTHER" id="PTHR43095:SF5">
    <property type="entry name" value="XYLULOSE KINASE"/>
    <property type="match status" value="1"/>
</dbReference>
<dbReference type="InterPro" id="IPR043129">
    <property type="entry name" value="ATPase_NBD"/>
</dbReference>
<evidence type="ECO:0000256" key="1">
    <source>
        <dbReference type="ARBA" id="ARBA00022679"/>
    </source>
</evidence>
<comment type="caution">
    <text evidence="4">The sequence shown here is derived from an EMBL/GenBank/DDBJ whole genome shotgun (WGS) entry which is preliminary data.</text>
</comment>
<dbReference type="AlphaFoldDB" id="X1MDB9"/>
<protein>
    <recommendedName>
        <fullName evidence="3">Carbohydrate kinase FGGY N-terminal domain-containing protein</fullName>
    </recommendedName>
</protein>
<evidence type="ECO:0000256" key="2">
    <source>
        <dbReference type="ARBA" id="ARBA00022777"/>
    </source>
</evidence>
<keyword evidence="1" id="KW-0808">Transferase</keyword>
<feature type="domain" description="Carbohydrate kinase FGGY N-terminal" evidence="3">
    <location>
        <begin position="29"/>
        <end position="178"/>
    </location>
</feature>
<accession>X1MDB9</accession>
<dbReference type="GO" id="GO:0005975">
    <property type="term" value="P:carbohydrate metabolic process"/>
    <property type="evidence" value="ECO:0007669"/>
    <property type="project" value="InterPro"/>
</dbReference>
<dbReference type="InterPro" id="IPR018484">
    <property type="entry name" value="FGGY_N"/>
</dbReference>
<reference evidence="4" key="1">
    <citation type="journal article" date="2014" name="Front. Microbiol.">
        <title>High frequency of phylogenetically diverse reductive dehalogenase-homologous genes in deep subseafloor sedimentary metagenomes.</title>
        <authorList>
            <person name="Kawai M."/>
            <person name="Futagami T."/>
            <person name="Toyoda A."/>
            <person name="Takaki Y."/>
            <person name="Nishi S."/>
            <person name="Hori S."/>
            <person name="Arai W."/>
            <person name="Tsubouchi T."/>
            <person name="Morono Y."/>
            <person name="Uchiyama I."/>
            <person name="Ito T."/>
            <person name="Fujiyama A."/>
            <person name="Inagaki F."/>
            <person name="Takami H."/>
        </authorList>
    </citation>
    <scope>NUCLEOTIDE SEQUENCE</scope>
    <source>
        <strain evidence="4">Expedition CK06-06</strain>
    </source>
</reference>
<dbReference type="Pfam" id="PF00370">
    <property type="entry name" value="FGGY_N"/>
    <property type="match status" value="1"/>
</dbReference>
<dbReference type="Gene3D" id="3.30.420.40">
    <property type="match status" value="1"/>
</dbReference>
<sequence>MVIYYRTFCFLANNAPGPHTYKCPIPIFIHYRDEKRKVDARSLYKIISREELFELTGATIIPLFDLFHLYSLKLQNAPEFVNGDKFLTMPDLFNYFLTGRTYNEYTRITTSIMYNQKEGRWEDRIFEKLDLPKDIFPDIIKPGEKIDNISNKVCSELEIETMPVIAPAAHDTSSAVAGIPV</sequence>
<evidence type="ECO:0000313" key="4">
    <source>
        <dbReference type="EMBL" id="GAI16071.1"/>
    </source>
</evidence>
<evidence type="ECO:0000259" key="3">
    <source>
        <dbReference type="Pfam" id="PF00370"/>
    </source>
</evidence>
<dbReference type="SUPFAM" id="SSF53067">
    <property type="entry name" value="Actin-like ATPase domain"/>
    <property type="match status" value="1"/>
</dbReference>
<keyword evidence="2" id="KW-0418">Kinase</keyword>
<name>X1MDB9_9ZZZZ</name>
<feature type="non-terminal residue" evidence="4">
    <location>
        <position position="181"/>
    </location>
</feature>
<organism evidence="4">
    <name type="scientific">marine sediment metagenome</name>
    <dbReference type="NCBI Taxonomy" id="412755"/>
    <lineage>
        <taxon>unclassified sequences</taxon>
        <taxon>metagenomes</taxon>
        <taxon>ecological metagenomes</taxon>
    </lineage>
</organism>
<dbReference type="GO" id="GO:0016301">
    <property type="term" value="F:kinase activity"/>
    <property type="evidence" value="ECO:0007669"/>
    <property type="project" value="UniProtKB-KW"/>
</dbReference>
<dbReference type="EMBL" id="BARV01006696">
    <property type="protein sequence ID" value="GAI16071.1"/>
    <property type="molecule type" value="Genomic_DNA"/>
</dbReference>
<dbReference type="InterPro" id="IPR050406">
    <property type="entry name" value="FGGY_Carb_Kinase"/>
</dbReference>
<proteinExistence type="predicted"/>
<gene>
    <name evidence="4" type="ORF">S06H3_13714</name>
</gene>
<dbReference type="PANTHER" id="PTHR43095">
    <property type="entry name" value="SUGAR KINASE"/>
    <property type="match status" value="1"/>
</dbReference>